<accession>A0A195BT37</accession>
<gene>
    <name evidence="3" type="ORF">ALC53_01906</name>
</gene>
<evidence type="ECO:0000256" key="2">
    <source>
        <dbReference type="SAM" id="MobiDB-lite"/>
    </source>
</evidence>
<protein>
    <submittedName>
        <fullName evidence="3">Uncharacterized protein</fullName>
    </submittedName>
</protein>
<dbReference type="Proteomes" id="UP000078540">
    <property type="component" value="Unassembled WGS sequence"/>
</dbReference>
<proteinExistence type="predicted"/>
<feature type="coiled-coil region" evidence="1">
    <location>
        <begin position="286"/>
        <end position="461"/>
    </location>
</feature>
<feature type="region of interest" description="Disordered" evidence="2">
    <location>
        <begin position="1"/>
        <end position="67"/>
    </location>
</feature>
<feature type="coiled-coil region" evidence="1">
    <location>
        <begin position="491"/>
        <end position="633"/>
    </location>
</feature>
<organism evidence="3 4">
    <name type="scientific">Atta colombica</name>
    <dbReference type="NCBI Taxonomy" id="520822"/>
    <lineage>
        <taxon>Eukaryota</taxon>
        <taxon>Metazoa</taxon>
        <taxon>Ecdysozoa</taxon>
        <taxon>Arthropoda</taxon>
        <taxon>Hexapoda</taxon>
        <taxon>Insecta</taxon>
        <taxon>Pterygota</taxon>
        <taxon>Neoptera</taxon>
        <taxon>Endopterygota</taxon>
        <taxon>Hymenoptera</taxon>
        <taxon>Apocrita</taxon>
        <taxon>Aculeata</taxon>
        <taxon>Formicoidea</taxon>
        <taxon>Formicidae</taxon>
        <taxon>Myrmicinae</taxon>
        <taxon>Atta</taxon>
    </lineage>
</organism>
<dbReference type="STRING" id="520822.A0A195BT37"/>
<dbReference type="AlphaFoldDB" id="A0A195BT37"/>
<name>A0A195BT37_9HYME</name>
<dbReference type="EMBL" id="KQ976417">
    <property type="protein sequence ID" value="KYM89594.1"/>
    <property type="molecule type" value="Genomic_DNA"/>
</dbReference>
<feature type="coiled-coil region" evidence="1">
    <location>
        <begin position="675"/>
        <end position="744"/>
    </location>
</feature>
<feature type="compositionally biased region" description="Polar residues" evidence="2">
    <location>
        <begin position="35"/>
        <end position="63"/>
    </location>
</feature>
<evidence type="ECO:0000313" key="4">
    <source>
        <dbReference type="Proteomes" id="UP000078540"/>
    </source>
</evidence>
<keyword evidence="4" id="KW-1185">Reference proteome</keyword>
<sequence length="950" mass="111099">MRNDGTKDDETWRDSYQGKCNSDDGLPANDGDSASHPTNEETSSGISFNNNSARRPSVKTLSASKKPMNAISVEKRHLEIQYNSKRTRYANLKKTLLDKQKIVQELYDEISSLREKIIAIGGKDPGKIEELKSPQVEYLKQNPPMSIDTSSPHDCTEQQEPICMNESVIMGMSLLQNQLRDLCDHSQEICQRALDKSSSFASLIKFWLTESSRQDEMGNVLIPVNYSEVETRQANFMQDNEEIRTQLDDLRTIQKDFVTEFAMRSSSLRSEYDNYCERVKEEQPNVDRRELLQEQLNVALEELKAERDKANQGKDKTKMMELQMQKARTKIRELEGHVANEEVKTQQLQNNLKSLEVQLKQKDQAMELRVKDMHKAMKSSESLVAKMEKQRDSYESRLMLELKEKIARKETEASATIKELSEKLKQFEIMDVEIIEEKEKRQQAENALIEMEERCKHLEEKSQLLCELASEKSNNIAVTDNSHTENEVCLYNDLMAARTELEKQKEKIEQLEKEKQEIVAVMHQAASHDNEDETKDRLAAELVTKTRDLQNLMLEHARFQKIARFAQERNEVLENQLTEIQHRLQARLKENSKTQGLDTMELQQQISDLRNSLAEIIQQNHELEATLTQKQLELEQRDRVMREQSKFLKVRDELLNILKGKQTNAANSNENYENIDEINKQIAAKTEAIQELYATLESKQMQVMRLEKLVKLLEDQQDRAQAQRTRLEHRIAQLEVSLREKTKNDSNRYVKKYLRKPRSGDDRLSRVFSCESRRALLEASASTFHFVDPRSQESPRYRYSSRRVLPTKSFDPPSRKFHLNDWYRTSSDKEEAFICEQCRRECKKFRGDVIHRIENHRIQKSLYSWLMNSSALEAFGEPTGRLNKFHELSSSEENTDCFFVNPIVVRNNAKNCNRKSCRREQHYYRYHGHLPRQSLHDCSLRQYNPIIHTT</sequence>
<reference evidence="3 4" key="1">
    <citation type="submission" date="2015-09" db="EMBL/GenBank/DDBJ databases">
        <title>Atta colombica WGS genome.</title>
        <authorList>
            <person name="Nygaard S."/>
            <person name="Hu H."/>
            <person name="Boomsma J."/>
            <person name="Zhang G."/>
        </authorList>
    </citation>
    <scope>NUCLEOTIDE SEQUENCE [LARGE SCALE GENOMIC DNA]</scope>
    <source>
        <strain evidence="3">Treedump-2</strain>
        <tissue evidence="3">Whole body</tissue>
    </source>
</reference>
<keyword evidence="1" id="KW-0175">Coiled coil</keyword>
<evidence type="ECO:0000256" key="1">
    <source>
        <dbReference type="SAM" id="Coils"/>
    </source>
</evidence>
<feature type="compositionally biased region" description="Basic and acidic residues" evidence="2">
    <location>
        <begin position="1"/>
        <end position="13"/>
    </location>
</feature>
<evidence type="ECO:0000313" key="3">
    <source>
        <dbReference type="EMBL" id="KYM89594.1"/>
    </source>
</evidence>